<dbReference type="EMBL" id="CP136594">
    <property type="protein sequence ID" value="WOE75957.1"/>
    <property type="molecule type" value="Genomic_DNA"/>
</dbReference>
<keyword evidence="3" id="KW-0808">Transferase</keyword>
<organism evidence="3 4">
    <name type="scientific">Alterisphingorhabdus coralli</name>
    <dbReference type="NCBI Taxonomy" id="3071408"/>
    <lineage>
        <taxon>Bacteria</taxon>
        <taxon>Pseudomonadati</taxon>
        <taxon>Pseudomonadota</taxon>
        <taxon>Alphaproteobacteria</taxon>
        <taxon>Sphingomonadales</taxon>
        <taxon>Sphingomonadaceae</taxon>
        <taxon>Alterisphingorhabdus (ex Yan et al. 2024)</taxon>
    </lineage>
</organism>
<sequence>MPKKARILHLHSTFDHGGKEDRAVRLMNAMGKRADHVVVSAVPGALGARKAIAKSVSVDFPDDFPSLSGRPGLGRYYKLAQAMKPFDLVLTYNWGAMDAVMAHTLFAGHFKLPQLVHHEDGFNADEAHGLKRSRNWFRMIALGRTNALVVPSRRLESIAYNEWSQPSSRVHRIPNGIDVKAYAKRPGARAIPGLVKEKHDLVIGTLAGLRPVKNLPLLVRVVSRSKHRDRLKLVIVGDGPEKDKIKAEAEKQGIADRLIMPGFLSNPERYVGLFDIFALTSDSEQFPISLVEAMAAGKPALATNVGDVRSIVAEPNQHFLSDAGDEKGLAVALDQMLDDSSLRAEIGAANMARAREDYDRAEMIARYGEVYNRASGRSLLPVNV</sequence>
<accession>A0AA97FAB7</accession>
<dbReference type="CDD" id="cd03801">
    <property type="entry name" value="GT4_PimA-like"/>
    <property type="match status" value="1"/>
</dbReference>
<evidence type="ECO:0000313" key="4">
    <source>
        <dbReference type="Proteomes" id="UP001302429"/>
    </source>
</evidence>
<gene>
    <name evidence="3" type="ORF">RB602_04365</name>
</gene>
<keyword evidence="4" id="KW-1185">Reference proteome</keyword>
<dbReference type="AlphaFoldDB" id="A0AA97FAB7"/>
<dbReference type="Gene3D" id="3.40.50.2000">
    <property type="entry name" value="Glycogen Phosphorylase B"/>
    <property type="match status" value="2"/>
</dbReference>
<proteinExistence type="predicted"/>
<dbReference type="GO" id="GO:0016757">
    <property type="term" value="F:glycosyltransferase activity"/>
    <property type="evidence" value="ECO:0007669"/>
    <property type="project" value="UniProtKB-KW"/>
</dbReference>
<dbReference type="RefSeq" id="WP_317083295.1">
    <property type="nucleotide sequence ID" value="NZ_CP136594.1"/>
</dbReference>
<dbReference type="PANTHER" id="PTHR12526:SF627">
    <property type="entry name" value="D-RHAMNOSYLTRANSFERASE WBPZ"/>
    <property type="match status" value="1"/>
</dbReference>
<evidence type="ECO:0000259" key="1">
    <source>
        <dbReference type="Pfam" id="PF00534"/>
    </source>
</evidence>
<dbReference type="SUPFAM" id="SSF53756">
    <property type="entry name" value="UDP-Glycosyltransferase/glycogen phosphorylase"/>
    <property type="match status" value="1"/>
</dbReference>
<dbReference type="InterPro" id="IPR028098">
    <property type="entry name" value="Glyco_trans_4-like_N"/>
</dbReference>
<dbReference type="PANTHER" id="PTHR12526">
    <property type="entry name" value="GLYCOSYLTRANSFERASE"/>
    <property type="match status" value="1"/>
</dbReference>
<dbReference type="KEGG" id="acoa:RB602_04365"/>
<evidence type="ECO:0000259" key="2">
    <source>
        <dbReference type="Pfam" id="PF13439"/>
    </source>
</evidence>
<dbReference type="Pfam" id="PF00534">
    <property type="entry name" value="Glycos_transf_1"/>
    <property type="match status" value="1"/>
</dbReference>
<reference evidence="3 4" key="1">
    <citation type="submission" date="2023-10" db="EMBL/GenBank/DDBJ databases">
        <title>Complete genome sequence of a Sphingomonadaceae bacterium.</title>
        <authorList>
            <person name="Yan C."/>
        </authorList>
    </citation>
    <scope>NUCLEOTIDE SEQUENCE [LARGE SCALE GENOMIC DNA]</scope>
    <source>
        <strain evidence="3 4">SCSIO 66989</strain>
    </source>
</reference>
<name>A0AA97FAB7_9SPHN</name>
<protein>
    <submittedName>
        <fullName evidence="3">Glycosyltransferase family 4 protein</fullName>
        <ecNumber evidence="3">2.4.-.-</ecNumber>
    </submittedName>
</protein>
<keyword evidence="3" id="KW-0328">Glycosyltransferase</keyword>
<feature type="domain" description="Glycosyl transferase family 1" evidence="1">
    <location>
        <begin position="196"/>
        <end position="349"/>
    </location>
</feature>
<evidence type="ECO:0000313" key="3">
    <source>
        <dbReference type="EMBL" id="WOE75957.1"/>
    </source>
</evidence>
<feature type="domain" description="Glycosyltransferase subfamily 4-like N-terminal" evidence="2">
    <location>
        <begin position="17"/>
        <end position="179"/>
    </location>
</feature>
<dbReference type="EC" id="2.4.-.-" evidence="3"/>
<dbReference type="InterPro" id="IPR001296">
    <property type="entry name" value="Glyco_trans_1"/>
</dbReference>
<dbReference type="Pfam" id="PF13439">
    <property type="entry name" value="Glyco_transf_4"/>
    <property type="match status" value="1"/>
</dbReference>
<dbReference type="Proteomes" id="UP001302429">
    <property type="component" value="Chromosome"/>
</dbReference>